<accession>A0AAP7LUV3</accession>
<dbReference type="Proteomes" id="UP000095464">
    <property type="component" value="Unassembled WGS sequence"/>
</dbReference>
<evidence type="ECO:0000256" key="1">
    <source>
        <dbReference type="SAM" id="MobiDB-lite"/>
    </source>
</evidence>
<comment type="caution">
    <text evidence="2">The sequence shown here is derived from an EMBL/GenBank/DDBJ whole genome shotgun (WGS) entry which is preliminary data.</text>
</comment>
<evidence type="ECO:0000313" key="2">
    <source>
        <dbReference type="EMBL" id="OEK58893.1"/>
    </source>
</evidence>
<protein>
    <submittedName>
        <fullName evidence="2">Uncharacterized protein</fullName>
    </submittedName>
</protein>
<proteinExistence type="predicted"/>
<sequence length="126" mass="14835">MEITPEIRAKLKKNNIPEHTFEKRLYKGESIEEASTRPFQKKTLDEATKETLRKNGIKYTTYWQRVNRGMSSEEAMTKAPQKSNKLTEKEKKIIKEHGVSEELAKRRLRYPNWTRKQALTTPPSKT</sequence>
<dbReference type="AlphaFoldDB" id="A0AAP7LUV3"/>
<name>A0AAP7LUV3_9STAP</name>
<gene>
    <name evidence="2" type="ORF">ASS94_00800</name>
</gene>
<feature type="region of interest" description="Disordered" evidence="1">
    <location>
        <begin position="71"/>
        <end position="90"/>
    </location>
</feature>
<dbReference type="EMBL" id="LNPX01000004">
    <property type="protein sequence ID" value="OEK58893.1"/>
    <property type="molecule type" value="Genomic_DNA"/>
</dbReference>
<evidence type="ECO:0000313" key="3">
    <source>
        <dbReference type="Proteomes" id="UP000095464"/>
    </source>
</evidence>
<reference evidence="3" key="1">
    <citation type="submission" date="2015-11" db="EMBL/GenBank/DDBJ databases">
        <title>Genomic diversity of Staphylococcus saprophyticus strains from urinary tract infections, animal surfaces, and fermented foods.</title>
        <authorList>
            <person name="Wolfe B.E."/>
        </authorList>
    </citation>
    <scope>NUCLEOTIDE SEQUENCE [LARGE SCALE GENOMIC DNA]</scope>
    <source>
        <strain evidence="3">738_7</strain>
    </source>
</reference>
<organism evidence="2 3">
    <name type="scientific">Staphylococcus equorum</name>
    <dbReference type="NCBI Taxonomy" id="246432"/>
    <lineage>
        <taxon>Bacteria</taxon>
        <taxon>Bacillati</taxon>
        <taxon>Bacillota</taxon>
        <taxon>Bacilli</taxon>
        <taxon>Bacillales</taxon>
        <taxon>Staphylococcaceae</taxon>
        <taxon>Staphylococcus</taxon>
    </lineage>
</organism>
<dbReference type="RefSeq" id="WP_069854293.1">
    <property type="nucleotide sequence ID" value="NZ_LNPX01000004.1"/>
</dbReference>